<gene>
    <name evidence="1" type="ORF">T05_12540</name>
</gene>
<organism evidence="1 2">
    <name type="scientific">Trichinella murrelli</name>
    <dbReference type="NCBI Taxonomy" id="144512"/>
    <lineage>
        <taxon>Eukaryota</taxon>
        <taxon>Metazoa</taxon>
        <taxon>Ecdysozoa</taxon>
        <taxon>Nematoda</taxon>
        <taxon>Enoplea</taxon>
        <taxon>Dorylaimia</taxon>
        <taxon>Trichinellida</taxon>
        <taxon>Trichinellidae</taxon>
        <taxon>Trichinella</taxon>
    </lineage>
</organism>
<keyword evidence="2" id="KW-1185">Reference proteome</keyword>
<sequence length="53" mass="6004">LIAAQLLSERRPCPCYSASSSCYGGFFHKYGEWPTLQRGVSTPVDPRRCWLPD</sequence>
<comment type="caution">
    <text evidence="1">The sequence shown here is derived from an EMBL/GenBank/DDBJ whole genome shotgun (WGS) entry which is preliminary data.</text>
</comment>
<feature type="non-terminal residue" evidence="1">
    <location>
        <position position="53"/>
    </location>
</feature>
<dbReference type="Proteomes" id="UP000055048">
    <property type="component" value="Unassembled WGS sequence"/>
</dbReference>
<evidence type="ECO:0000313" key="2">
    <source>
        <dbReference type="Proteomes" id="UP000055048"/>
    </source>
</evidence>
<evidence type="ECO:0000313" key="1">
    <source>
        <dbReference type="EMBL" id="KRX15052.1"/>
    </source>
</evidence>
<feature type="non-terminal residue" evidence="1">
    <location>
        <position position="1"/>
    </location>
</feature>
<dbReference type="EMBL" id="JYDJ01005105">
    <property type="protein sequence ID" value="KRX15052.1"/>
    <property type="molecule type" value="Genomic_DNA"/>
</dbReference>
<name>A0A0V0RKN8_9BILA</name>
<protein>
    <submittedName>
        <fullName evidence="1">Uncharacterized protein</fullName>
    </submittedName>
</protein>
<reference evidence="1 2" key="1">
    <citation type="submission" date="2015-01" db="EMBL/GenBank/DDBJ databases">
        <title>Evolution of Trichinella species and genotypes.</title>
        <authorList>
            <person name="Korhonen P.K."/>
            <person name="Edoardo P."/>
            <person name="Giuseppe L.R."/>
            <person name="Gasser R.B."/>
        </authorList>
    </citation>
    <scope>NUCLEOTIDE SEQUENCE [LARGE SCALE GENOMIC DNA]</scope>
    <source>
        <strain evidence="1">ISS417</strain>
    </source>
</reference>
<accession>A0A0V0RKN8</accession>
<proteinExistence type="predicted"/>
<dbReference type="AlphaFoldDB" id="A0A0V0RKN8"/>